<name>A0ABR3PHC5_9PEZI</name>
<dbReference type="InterPro" id="IPR036400">
    <property type="entry name" value="Cyt_B5-like_heme/steroid_sf"/>
</dbReference>
<dbReference type="SMART" id="SM01117">
    <property type="entry name" value="Cyt-b5"/>
    <property type="match status" value="1"/>
</dbReference>
<gene>
    <name evidence="8" type="ORF">AAFC00_007159</name>
</gene>
<dbReference type="RefSeq" id="XP_069201824.1">
    <property type="nucleotide sequence ID" value="XM_069347223.1"/>
</dbReference>
<proteinExistence type="inferred from homology"/>
<dbReference type="Proteomes" id="UP001562354">
    <property type="component" value="Unassembled WGS sequence"/>
</dbReference>
<dbReference type="Gene3D" id="3.10.120.10">
    <property type="entry name" value="Cytochrome b5-like heme/steroid binding domain"/>
    <property type="match status" value="1"/>
</dbReference>
<dbReference type="PANTHER" id="PTHR46237">
    <property type="entry name" value="CYTOCHROME B5 REDUCTASE 4 FAMILY MEMBER"/>
    <property type="match status" value="1"/>
</dbReference>
<evidence type="ECO:0000256" key="4">
    <source>
        <dbReference type="RuleBase" id="RU362121"/>
    </source>
</evidence>
<evidence type="ECO:0000256" key="3">
    <source>
        <dbReference type="ARBA" id="ARBA00023004"/>
    </source>
</evidence>
<dbReference type="PROSITE" id="PS50255">
    <property type="entry name" value="CYTOCHROME_B5_2"/>
    <property type="match status" value="1"/>
</dbReference>
<organism evidence="8 9">
    <name type="scientific">Neodothiora populina</name>
    <dbReference type="NCBI Taxonomy" id="2781224"/>
    <lineage>
        <taxon>Eukaryota</taxon>
        <taxon>Fungi</taxon>
        <taxon>Dikarya</taxon>
        <taxon>Ascomycota</taxon>
        <taxon>Pezizomycotina</taxon>
        <taxon>Dothideomycetes</taxon>
        <taxon>Dothideomycetidae</taxon>
        <taxon>Dothideales</taxon>
        <taxon>Dothioraceae</taxon>
        <taxon>Neodothiora</taxon>
    </lineage>
</organism>
<dbReference type="PROSITE" id="PS00191">
    <property type="entry name" value="CYTOCHROME_B5_1"/>
    <property type="match status" value="1"/>
</dbReference>
<dbReference type="GeneID" id="95980858"/>
<dbReference type="EMBL" id="JBFMKM010000006">
    <property type="protein sequence ID" value="KAL1305551.1"/>
    <property type="molecule type" value="Genomic_DNA"/>
</dbReference>
<evidence type="ECO:0000256" key="1">
    <source>
        <dbReference type="ARBA" id="ARBA00022617"/>
    </source>
</evidence>
<evidence type="ECO:0000313" key="9">
    <source>
        <dbReference type="Proteomes" id="UP001562354"/>
    </source>
</evidence>
<accession>A0ABR3PHC5</accession>
<keyword evidence="3 4" id="KW-0408">Iron</keyword>
<feature type="compositionally biased region" description="Basic and acidic residues" evidence="5">
    <location>
        <begin position="56"/>
        <end position="79"/>
    </location>
</feature>
<evidence type="ECO:0000256" key="5">
    <source>
        <dbReference type="SAM" id="MobiDB-lite"/>
    </source>
</evidence>
<dbReference type="InterPro" id="IPR001199">
    <property type="entry name" value="Cyt_B5-like_heme/steroid-bd"/>
</dbReference>
<feature type="signal peptide" evidence="6">
    <location>
        <begin position="1"/>
        <end position="19"/>
    </location>
</feature>
<sequence>MAWLSISLLIISITYLTYQHPPTTWTPILRWFRSAKRQRGIVNTREEQIESINTSEEPKEKKQDRSDEKKDTRQGPHDDVDGDATPLANPTSMAVPVPSFTLDDSHTAAGRDSNSDDQRPQEEEEKEEDEDEDARDNLPPPVFPAPNSAQRASALRPPTTMAPPPPLPQPPKPTPGLMAPPVVPASRTASSLMPPPSRPATDRQIPAATSSLRVPSTGPLPNRGPPASSGAQARGPPPSSLSPARIDTPNSRNKVQLTPGHSPLDWATLARSENLSNVPRFLRVTPSMLKHFHGRKDKETGLKKDAWSVYQGKVYNITPYLPFHPGGEGELLRGAGKDGTALFNDVHPWVNWEGMLTSCLVGILVAESEETSGLESLD</sequence>
<reference evidence="8 9" key="1">
    <citation type="submission" date="2024-07" db="EMBL/GenBank/DDBJ databases">
        <title>Draft sequence of the Neodothiora populina.</title>
        <authorList>
            <person name="Drown D.D."/>
            <person name="Schuette U.S."/>
            <person name="Buechlein A.B."/>
            <person name="Rusch D.R."/>
            <person name="Winton L.W."/>
            <person name="Adams G.A."/>
        </authorList>
    </citation>
    <scope>NUCLEOTIDE SEQUENCE [LARGE SCALE GENOMIC DNA]</scope>
    <source>
        <strain evidence="8 9">CPC 39397</strain>
    </source>
</reference>
<dbReference type="Pfam" id="PF00173">
    <property type="entry name" value="Cyt-b5"/>
    <property type="match status" value="1"/>
</dbReference>
<evidence type="ECO:0000256" key="2">
    <source>
        <dbReference type="ARBA" id="ARBA00022723"/>
    </source>
</evidence>
<evidence type="ECO:0000259" key="7">
    <source>
        <dbReference type="PROSITE" id="PS50255"/>
    </source>
</evidence>
<feature type="compositionally biased region" description="Acidic residues" evidence="5">
    <location>
        <begin position="122"/>
        <end position="134"/>
    </location>
</feature>
<feature type="region of interest" description="Disordered" evidence="5">
    <location>
        <begin position="43"/>
        <end position="260"/>
    </location>
</feature>
<keyword evidence="1 4" id="KW-0349">Heme</keyword>
<dbReference type="InterPro" id="IPR018506">
    <property type="entry name" value="Cyt_B5_heme-BS"/>
</dbReference>
<evidence type="ECO:0000256" key="6">
    <source>
        <dbReference type="SAM" id="SignalP"/>
    </source>
</evidence>
<keyword evidence="6" id="KW-0732">Signal</keyword>
<evidence type="ECO:0000313" key="8">
    <source>
        <dbReference type="EMBL" id="KAL1305551.1"/>
    </source>
</evidence>
<comment type="similarity">
    <text evidence="4">Belongs to the cytochrome b5 family.</text>
</comment>
<keyword evidence="9" id="KW-1185">Reference proteome</keyword>
<feature type="domain" description="Cytochrome b5 heme-binding" evidence="7">
    <location>
        <begin position="293"/>
        <end position="365"/>
    </location>
</feature>
<feature type="compositionally biased region" description="Pro residues" evidence="5">
    <location>
        <begin position="160"/>
        <end position="174"/>
    </location>
</feature>
<comment type="caution">
    <text evidence="8">The sequence shown here is derived from an EMBL/GenBank/DDBJ whole genome shotgun (WGS) entry which is preliminary data.</text>
</comment>
<dbReference type="PANTHER" id="PTHR46237:SF1">
    <property type="entry name" value="CYTOCHROME B5 REDUCTASE 4"/>
    <property type="match status" value="1"/>
</dbReference>
<protein>
    <recommendedName>
        <fullName evidence="7">Cytochrome b5 heme-binding domain-containing protein</fullName>
    </recommendedName>
</protein>
<dbReference type="SUPFAM" id="SSF55856">
    <property type="entry name" value="Cytochrome b5-like heme/steroid binding domain"/>
    <property type="match status" value="1"/>
</dbReference>
<feature type="chain" id="PRO_5045673768" description="Cytochrome b5 heme-binding domain-containing protein" evidence="6">
    <location>
        <begin position="20"/>
        <end position="378"/>
    </location>
</feature>
<keyword evidence="2 4" id="KW-0479">Metal-binding</keyword>
<dbReference type="InterPro" id="IPR051872">
    <property type="entry name" value="Cytochrome_b5/Flavoprotein_Rdt"/>
</dbReference>